<dbReference type="OrthoDB" id="3239593at2"/>
<feature type="chain" id="PRO_5039300608" evidence="1">
    <location>
        <begin position="26"/>
        <end position="414"/>
    </location>
</feature>
<feature type="signal peptide" evidence="1">
    <location>
        <begin position="1"/>
        <end position="25"/>
    </location>
</feature>
<dbReference type="Gene3D" id="3.40.190.10">
    <property type="entry name" value="Periplasmic binding protein-like II"/>
    <property type="match status" value="2"/>
</dbReference>
<dbReference type="PIRSF" id="PIRSF029172">
    <property type="entry name" value="UCP029172_ABC_sbc_YnjB"/>
    <property type="match status" value="1"/>
</dbReference>
<dbReference type="PANTHER" id="PTHR42779">
    <property type="entry name" value="PROTEIN YNJB"/>
    <property type="match status" value="1"/>
</dbReference>
<dbReference type="InterPro" id="IPR027020">
    <property type="entry name" value="YnjB"/>
</dbReference>
<evidence type="ECO:0000313" key="2">
    <source>
        <dbReference type="EMBL" id="QAS54607.1"/>
    </source>
</evidence>
<proteinExistence type="predicted"/>
<protein>
    <submittedName>
        <fullName evidence="2">ABC transporter substrate-binding protein</fullName>
    </submittedName>
</protein>
<organism evidence="2 3">
    <name type="scientific">Halobacillus litoralis</name>
    <dbReference type="NCBI Taxonomy" id="45668"/>
    <lineage>
        <taxon>Bacteria</taxon>
        <taxon>Bacillati</taxon>
        <taxon>Bacillota</taxon>
        <taxon>Bacilli</taxon>
        <taxon>Bacillales</taxon>
        <taxon>Bacillaceae</taxon>
        <taxon>Halobacillus</taxon>
    </lineage>
</organism>
<dbReference type="InterPro" id="IPR006059">
    <property type="entry name" value="SBP"/>
</dbReference>
<accession>A0A410MIP8</accession>
<gene>
    <name evidence="2" type="ORF">HLI_09700</name>
</gene>
<keyword evidence="1" id="KW-0732">Signal</keyword>
<dbReference type="Pfam" id="PF13416">
    <property type="entry name" value="SBP_bac_8"/>
    <property type="match status" value="1"/>
</dbReference>
<dbReference type="EMBL" id="CP026118">
    <property type="protein sequence ID" value="QAS54607.1"/>
    <property type="molecule type" value="Genomic_DNA"/>
</dbReference>
<dbReference type="PANTHER" id="PTHR42779:SF1">
    <property type="entry name" value="PROTEIN YNJB"/>
    <property type="match status" value="1"/>
</dbReference>
<dbReference type="PROSITE" id="PS51257">
    <property type="entry name" value="PROKAR_LIPOPROTEIN"/>
    <property type="match status" value="1"/>
</dbReference>
<dbReference type="AlphaFoldDB" id="A0A410MIP8"/>
<evidence type="ECO:0000313" key="3">
    <source>
        <dbReference type="Proteomes" id="UP000287756"/>
    </source>
</evidence>
<dbReference type="Proteomes" id="UP000287756">
    <property type="component" value="Chromosome"/>
</dbReference>
<evidence type="ECO:0000256" key="1">
    <source>
        <dbReference type="SAM" id="SignalP"/>
    </source>
</evidence>
<dbReference type="SUPFAM" id="SSF53850">
    <property type="entry name" value="Periplasmic binding protein-like II"/>
    <property type="match status" value="1"/>
</dbReference>
<dbReference type="NCBIfam" id="NF008633">
    <property type="entry name" value="PRK11622.1"/>
    <property type="match status" value="1"/>
</dbReference>
<sequence length="414" mass="47906">MIRGFIMRILSMMVFFTLLLLSACGEPTANKTDWTNKNWKEIESNAEDTTVRMFMWGGDEGINQYIDEWIVPRLKKSYDITLERIPMDTPEILQKLQTEKQAGKQDGTIDIIWINGENFKNAKENELLLGSFTGVLPNYNEYYQTEDPAFLTDFGTPVEGMEAPWGKVQFVFHCDTAKIEKPPRSFAELKSWIHENPGKFTYPRAKDFSGNAFLRHVLYAQAEQPSDIFNRPLQEEKISNTADRTWEYLNDIEPDLWRSGDHYPDNLTELDRLYSQGEVWMTMGYNESRAEALIEEGVFPRTTRSFVMEPGSIGNTHFLSIPFNSSNQPGALTAINFMLSPEAQLAKYKPDYWGENTPISMDKIPEEIQKEFHAVERGESVLPTKKLEESFLPESEASYVEWMKEQWFNEVVQK</sequence>
<name>A0A410MIP8_9BACI</name>
<dbReference type="KEGG" id="hli:HLI_09700"/>
<reference evidence="2 3" key="1">
    <citation type="submission" date="2018-01" db="EMBL/GenBank/DDBJ databases">
        <title>The whole genome sequencing and assembly of Halobacillus litoralis ERB031 strain.</title>
        <authorList>
            <person name="Lee S.-J."/>
            <person name="Park M.-K."/>
            <person name="Kim J.-Y."/>
            <person name="Lee Y.-J."/>
            <person name="Yi H."/>
            <person name="Bahn Y.-S."/>
            <person name="Kim J.F."/>
            <person name="Lee D.-W."/>
        </authorList>
    </citation>
    <scope>NUCLEOTIDE SEQUENCE [LARGE SCALE GENOMIC DNA]</scope>
    <source>
        <strain evidence="2 3">ERB 031</strain>
    </source>
</reference>